<gene>
    <name evidence="2" type="ORF">BDV29DRAFT_29526</name>
</gene>
<dbReference type="Proteomes" id="UP000326565">
    <property type="component" value="Unassembled WGS sequence"/>
</dbReference>
<feature type="compositionally biased region" description="Basic and acidic residues" evidence="1">
    <location>
        <begin position="127"/>
        <end position="145"/>
    </location>
</feature>
<dbReference type="OrthoDB" id="4023585at2759"/>
<accession>A0A5N5WSP3</accession>
<feature type="region of interest" description="Disordered" evidence="1">
    <location>
        <begin position="83"/>
        <end position="145"/>
    </location>
</feature>
<protein>
    <recommendedName>
        <fullName evidence="4">LEA domain protein</fullName>
    </recommendedName>
</protein>
<dbReference type="EMBL" id="ML732293">
    <property type="protein sequence ID" value="KAB8070737.1"/>
    <property type="molecule type" value="Genomic_DNA"/>
</dbReference>
<evidence type="ECO:0000313" key="3">
    <source>
        <dbReference type="Proteomes" id="UP000326565"/>
    </source>
</evidence>
<sequence>MSFLTRFAPLTARMGSLNPVVRSTITPSFAVGGARSISATAGKQKGPVEATKDTLKKADEVLSGAAVKGIEKGEQAADAIKGTAGKNTGELKGEASELAGQGKSKAEEALGSAKGKTEETLGSAKGKAKETLGEAKGKAKEAGNV</sequence>
<evidence type="ECO:0000313" key="2">
    <source>
        <dbReference type="EMBL" id="KAB8070737.1"/>
    </source>
</evidence>
<reference evidence="2 3" key="1">
    <citation type="submission" date="2019-04" db="EMBL/GenBank/DDBJ databases">
        <title>Friends and foes A comparative genomics study of 23 Aspergillus species from section Flavi.</title>
        <authorList>
            <consortium name="DOE Joint Genome Institute"/>
            <person name="Kjaerbolling I."/>
            <person name="Vesth T."/>
            <person name="Frisvad J.C."/>
            <person name="Nybo J.L."/>
            <person name="Theobald S."/>
            <person name="Kildgaard S."/>
            <person name="Isbrandt T."/>
            <person name="Kuo A."/>
            <person name="Sato A."/>
            <person name="Lyhne E.K."/>
            <person name="Kogle M.E."/>
            <person name="Wiebenga A."/>
            <person name="Kun R.S."/>
            <person name="Lubbers R.J."/>
            <person name="Makela M.R."/>
            <person name="Barry K."/>
            <person name="Chovatia M."/>
            <person name="Clum A."/>
            <person name="Daum C."/>
            <person name="Haridas S."/>
            <person name="He G."/>
            <person name="LaButti K."/>
            <person name="Lipzen A."/>
            <person name="Mondo S."/>
            <person name="Riley R."/>
            <person name="Salamov A."/>
            <person name="Simmons B.A."/>
            <person name="Magnuson J.K."/>
            <person name="Henrissat B."/>
            <person name="Mortensen U.H."/>
            <person name="Larsen T.O."/>
            <person name="Devries R.P."/>
            <person name="Grigoriev I.V."/>
            <person name="Machida M."/>
            <person name="Baker S.E."/>
            <person name="Andersen M.R."/>
        </authorList>
    </citation>
    <scope>NUCLEOTIDE SEQUENCE [LARGE SCALE GENOMIC DNA]</scope>
    <source>
        <strain evidence="2 3">CBS 151.66</strain>
    </source>
</reference>
<organism evidence="2 3">
    <name type="scientific">Aspergillus leporis</name>
    <dbReference type="NCBI Taxonomy" id="41062"/>
    <lineage>
        <taxon>Eukaryota</taxon>
        <taxon>Fungi</taxon>
        <taxon>Dikarya</taxon>
        <taxon>Ascomycota</taxon>
        <taxon>Pezizomycotina</taxon>
        <taxon>Eurotiomycetes</taxon>
        <taxon>Eurotiomycetidae</taxon>
        <taxon>Eurotiales</taxon>
        <taxon>Aspergillaceae</taxon>
        <taxon>Aspergillus</taxon>
        <taxon>Aspergillus subgen. Circumdati</taxon>
    </lineage>
</organism>
<keyword evidence="3" id="KW-1185">Reference proteome</keyword>
<evidence type="ECO:0000256" key="1">
    <source>
        <dbReference type="SAM" id="MobiDB-lite"/>
    </source>
</evidence>
<proteinExistence type="predicted"/>
<evidence type="ECO:0008006" key="4">
    <source>
        <dbReference type="Google" id="ProtNLM"/>
    </source>
</evidence>
<name>A0A5N5WSP3_9EURO</name>
<dbReference type="AlphaFoldDB" id="A0A5N5WSP3"/>